<sequence length="381" mass="44368">MLTKRLLNILTAVGFIFLVLICFMHGQVYPNDCDARKGNGPWHKTTMWTINAMISGIVLLLTYTAFCYSELQNRYQKVTEETDNIKCKIAQLEERHQNEAKQSEILKSKNRRLQESIQERNADNEQLEFEILYLKERLNEDAKKTETFISKNEELQKRVNEHAKKIEILQVENKRLERLNTEAGDKSRIQLNLLLEPDKLVEEFIELYRNDWTKALEWFRKAQESEHDSIKILLNAMEDIYHACMLRAQTERDTLIRQRKTGQTTRDQHLCAESIVLLLKVTAYQKQNVSAVLPQIIQSVGAKHLDTVNASCWKKYVERCIKICWFMSIQYPPMMLYFGAKEYSNPLAVKYEYTVQPAISLYESGPLLLKGVTSSGSSLIC</sequence>
<keyword evidence="2" id="KW-0472">Membrane</keyword>
<reference evidence="5" key="1">
    <citation type="submission" date="2025-08" db="UniProtKB">
        <authorList>
            <consortium name="RefSeq"/>
        </authorList>
    </citation>
    <scope>IDENTIFICATION</scope>
    <source>
        <tissue evidence="5">Whole sample</tissue>
    </source>
</reference>
<evidence type="ECO:0000313" key="4">
    <source>
        <dbReference type="Proteomes" id="UP000694844"/>
    </source>
</evidence>
<dbReference type="RefSeq" id="XP_022304665.1">
    <property type="nucleotide sequence ID" value="XM_022448957.1"/>
</dbReference>
<keyword evidence="1" id="KW-0175">Coiled coil</keyword>
<evidence type="ECO:0000256" key="1">
    <source>
        <dbReference type="SAM" id="Coils"/>
    </source>
</evidence>
<evidence type="ECO:0000313" key="5">
    <source>
        <dbReference type="RefSeq" id="XP_022304665.1"/>
    </source>
</evidence>
<accession>A0A8B8BMV3</accession>
<protein>
    <submittedName>
        <fullName evidence="5">Uncharacterized protein LOC111111809 isoform X1</fullName>
    </submittedName>
</protein>
<feature type="domain" description="Mitochondria-eating protein C-terminal" evidence="3">
    <location>
        <begin position="197"/>
        <end position="343"/>
    </location>
</feature>
<dbReference type="InterPro" id="IPR031981">
    <property type="entry name" value="MIEAP_C"/>
</dbReference>
<organism evidence="4 5">
    <name type="scientific">Crassostrea virginica</name>
    <name type="common">Eastern oyster</name>
    <dbReference type="NCBI Taxonomy" id="6565"/>
    <lineage>
        <taxon>Eukaryota</taxon>
        <taxon>Metazoa</taxon>
        <taxon>Spiralia</taxon>
        <taxon>Lophotrochozoa</taxon>
        <taxon>Mollusca</taxon>
        <taxon>Bivalvia</taxon>
        <taxon>Autobranchia</taxon>
        <taxon>Pteriomorphia</taxon>
        <taxon>Ostreida</taxon>
        <taxon>Ostreoidea</taxon>
        <taxon>Ostreidae</taxon>
        <taxon>Crassostrea</taxon>
    </lineage>
</organism>
<keyword evidence="2" id="KW-1133">Transmembrane helix</keyword>
<dbReference type="KEGG" id="cvn:111111809"/>
<keyword evidence="2" id="KW-0812">Transmembrane</keyword>
<feature type="transmembrane region" description="Helical" evidence="2">
    <location>
        <begin position="7"/>
        <end position="28"/>
    </location>
</feature>
<gene>
    <name evidence="5" type="primary">LOC111111809</name>
</gene>
<keyword evidence="4" id="KW-1185">Reference proteome</keyword>
<dbReference type="Pfam" id="PF16026">
    <property type="entry name" value="MIEAP"/>
    <property type="match status" value="1"/>
</dbReference>
<dbReference type="AlphaFoldDB" id="A0A8B8BMV3"/>
<proteinExistence type="predicted"/>
<evidence type="ECO:0000259" key="3">
    <source>
        <dbReference type="Pfam" id="PF16026"/>
    </source>
</evidence>
<evidence type="ECO:0000256" key="2">
    <source>
        <dbReference type="SAM" id="Phobius"/>
    </source>
</evidence>
<dbReference type="GeneID" id="111111809"/>
<dbReference type="Proteomes" id="UP000694844">
    <property type="component" value="Chromosome 9"/>
</dbReference>
<name>A0A8B8BMV3_CRAVI</name>
<feature type="transmembrane region" description="Helical" evidence="2">
    <location>
        <begin position="48"/>
        <end position="68"/>
    </location>
</feature>
<feature type="coiled-coil region" evidence="1">
    <location>
        <begin position="68"/>
        <end position="186"/>
    </location>
</feature>